<dbReference type="Pfam" id="PF08529">
    <property type="entry name" value="NusA_N"/>
    <property type="match status" value="1"/>
</dbReference>
<dbReference type="InterPro" id="IPR030842">
    <property type="entry name" value="TF_NusA_bacterial"/>
</dbReference>
<dbReference type="InterPro" id="IPR036555">
    <property type="entry name" value="NusA_N_sf"/>
</dbReference>
<dbReference type="GO" id="GO:0003746">
    <property type="term" value="F:translation elongation factor activity"/>
    <property type="evidence" value="ECO:0007669"/>
    <property type="project" value="UniProtKB-KW"/>
</dbReference>
<proteinExistence type="predicted"/>
<dbReference type="InterPro" id="IPR013735">
    <property type="entry name" value="TF_NusA_N"/>
</dbReference>
<organism evidence="3">
    <name type="scientific">sediment metagenome</name>
    <dbReference type="NCBI Taxonomy" id="749907"/>
    <lineage>
        <taxon>unclassified sequences</taxon>
        <taxon>metagenomes</taxon>
        <taxon>ecological metagenomes</taxon>
    </lineage>
</organism>
<dbReference type="PANTHER" id="PTHR22648:SF0">
    <property type="entry name" value="TRANSCRIPTION TERMINATION_ANTITERMINATION PROTEIN NUSA"/>
    <property type="match status" value="1"/>
</dbReference>
<gene>
    <name evidence="3" type="primary">NusA</name>
    <name evidence="3" type="ORF">LDC_1774</name>
</gene>
<evidence type="ECO:0000256" key="1">
    <source>
        <dbReference type="ARBA" id="ARBA00022884"/>
    </source>
</evidence>
<keyword evidence="3" id="KW-0251">Elongation factor</keyword>
<dbReference type="GO" id="GO:0005829">
    <property type="term" value="C:cytosol"/>
    <property type="evidence" value="ECO:0007669"/>
    <property type="project" value="TreeGrafter"/>
</dbReference>
<protein>
    <submittedName>
        <fullName evidence="3">Transcription elongation factor NusA</fullName>
    </submittedName>
</protein>
<dbReference type="Gene3D" id="3.30.1480.10">
    <property type="entry name" value="NusA, N-terminal domain"/>
    <property type="match status" value="1"/>
</dbReference>
<feature type="domain" description="Transcription factor NusA N-terminal" evidence="2">
    <location>
        <begin position="5"/>
        <end position="68"/>
    </location>
</feature>
<comment type="caution">
    <text evidence="3">The sequence shown here is derived from an EMBL/GenBank/DDBJ whole genome shotgun (WGS) entry which is preliminary data.</text>
</comment>
<keyword evidence="3" id="KW-0648">Protein biosynthesis</keyword>
<dbReference type="SUPFAM" id="SSF69705">
    <property type="entry name" value="Transcription factor NusA, N-terminal domain"/>
    <property type="match status" value="1"/>
</dbReference>
<dbReference type="PANTHER" id="PTHR22648">
    <property type="entry name" value="TRANSCRIPTION TERMINATION FACTOR NUSA"/>
    <property type="match status" value="1"/>
</dbReference>
<accession>D9PJR1</accession>
<keyword evidence="1" id="KW-0694">RNA-binding</keyword>
<dbReference type="GO" id="GO:0003723">
    <property type="term" value="F:RNA binding"/>
    <property type="evidence" value="ECO:0007669"/>
    <property type="project" value="UniProtKB-KW"/>
</dbReference>
<evidence type="ECO:0000259" key="2">
    <source>
        <dbReference type="Pfam" id="PF08529"/>
    </source>
</evidence>
<feature type="non-terminal residue" evidence="3">
    <location>
        <position position="90"/>
    </location>
</feature>
<reference evidence="3" key="2">
    <citation type="journal article" date="2011" name="Microb. Ecol.">
        <title>Taxonomic and Functional Metagenomic Profiling of the Microbial Community in the Anoxic Sediment of a Sub-saline Shallow Lake (Laguna de Carrizo, Central Spain).</title>
        <authorList>
            <person name="Ferrer M."/>
            <person name="Guazzaroni M.E."/>
            <person name="Richter M."/>
            <person name="Garcia-Salamanca A."/>
            <person name="Yarza P."/>
            <person name="Suarez-Suarez A."/>
            <person name="Solano J."/>
            <person name="Alcaide M."/>
            <person name="van Dillewijn P."/>
            <person name="Molina-Henares M.A."/>
            <person name="Lopez-Cortes N."/>
            <person name="Al-Ramahi Y."/>
            <person name="Guerrero C."/>
            <person name="Acosta A."/>
            <person name="de Eugenio L.I."/>
            <person name="Martinez V."/>
            <person name="Marques S."/>
            <person name="Rojo F."/>
            <person name="Santero E."/>
            <person name="Genilloud O."/>
            <person name="Perez-Perez J."/>
            <person name="Rossello-Mora R."/>
            <person name="Ramos J.L."/>
        </authorList>
    </citation>
    <scope>NUCLEOTIDE SEQUENCE</scope>
</reference>
<name>D9PJR1_9ZZZZ</name>
<evidence type="ECO:0000313" key="3">
    <source>
        <dbReference type="EMBL" id="EFK96206.1"/>
    </source>
</evidence>
<dbReference type="GO" id="GO:0003700">
    <property type="term" value="F:DNA-binding transcription factor activity"/>
    <property type="evidence" value="ECO:0007669"/>
    <property type="project" value="InterPro"/>
</dbReference>
<dbReference type="AlphaFoldDB" id="D9PJR1"/>
<dbReference type="GO" id="GO:0031564">
    <property type="term" value="P:transcription antitermination"/>
    <property type="evidence" value="ECO:0007669"/>
    <property type="project" value="InterPro"/>
</dbReference>
<dbReference type="GO" id="GO:0006353">
    <property type="term" value="P:DNA-templated transcription termination"/>
    <property type="evidence" value="ECO:0007669"/>
    <property type="project" value="InterPro"/>
</dbReference>
<reference evidence="3" key="1">
    <citation type="submission" date="2010-07" db="EMBL/GenBank/DDBJ databases">
        <authorList>
            <consortium name="CONSOLIDER consortium CSD2007-00005"/>
            <person name="Guazzaroni M.-E."/>
            <person name="Richter M."/>
            <person name="Garcia-Salamanca A."/>
            <person name="Yarza P."/>
            <person name="Ferrer M."/>
        </authorList>
    </citation>
    <scope>NUCLEOTIDE SEQUENCE</scope>
</reference>
<dbReference type="EMBL" id="ADZX01000547">
    <property type="protein sequence ID" value="EFK96206.1"/>
    <property type="molecule type" value="Genomic_DNA"/>
</dbReference>
<sequence>MSISEFTAALNQVASERNIAVSDVLETLKEALVAAYRKDFPVSDEDAVNLKADISEETGEIRIFDGKKDVTPAGFGRIASQTAKQVILQK</sequence>